<protein>
    <submittedName>
        <fullName evidence="2">Uncharacterized protein</fullName>
    </submittedName>
</protein>
<dbReference type="EMBL" id="CDMZ01001325">
    <property type="protein sequence ID" value="CEM30835.1"/>
    <property type="molecule type" value="Genomic_DNA"/>
</dbReference>
<accession>A0A0G4GL83</accession>
<feature type="compositionally biased region" description="Acidic residues" evidence="1">
    <location>
        <begin position="46"/>
        <end position="61"/>
    </location>
</feature>
<feature type="compositionally biased region" description="Basic and acidic residues" evidence="1">
    <location>
        <begin position="67"/>
        <end position="90"/>
    </location>
</feature>
<dbReference type="AlphaFoldDB" id="A0A0G4GL83"/>
<name>A0A0G4GL83_9ALVE</name>
<reference evidence="2" key="1">
    <citation type="submission" date="2014-11" db="EMBL/GenBank/DDBJ databases">
        <authorList>
            <person name="Otto D Thomas"/>
            <person name="Naeem Raeece"/>
        </authorList>
    </citation>
    <scope>NUCLEOTIDE SEQUENCE</scope>
</reference>
<proteinExistence type="predicted"/>
<organism evidence="2">
    <name type="scientific">Chromera velia CCMP2878</name>
    <dbReference type="NCBI Taxonomy" id="1169474"/>
    <lineage>
        <taxon>Eukaryota</taxon>
        <taxon>Sar</taxon>
        <taxon>Alveolata</taxon>
        <taxon>Colpodellida</taxon>
        <taxon>Chromeraceae</taxon>
        <taxon>Chromera</taxon>
    </lineage>
</organism>
<dbReference type="VEuPathDB" id="CryptoDB:Cvel_4869"/>
<feature type="compositionally biased region" description="Acidic residues" evidence="1">
    <location>
        <begin position="141"/>
        <end position="178"/>
    </location>
</feature>
<sequence length="341" mass="38519">MRGKGKSLARRHSRLMASHNHFRSAASRAVSLSLSAPAPVWRELPPNDENEDEGVEEEDEEVQKSISAERVKEMEDGKEGEGESAVRQKEDEEMPSVRVSLTSARSSSRPPYPPSCLSPATEQPPDSIRRSERQAEKRDPDTEEEEGKQEDLEGEQEEDEIVEEGEGVWIDSTDEEAENQDKAKEKEEDEEGFFVEEIVSHTSKEVAVPSIGQYRMDFFECNWRGFKDYRSFLPLPEIRKCAGGVSALKAYADTMRRLREGLRLYKEREKREARRGVFLKEFVTETEEGGGIGRGEAQMVVDMVEDADDEGDGGEGEPDFNGGGRRKAAEEEDSRLFRSMT</sequence>
<feature type="compositionally biased region" description="Acidic residues" evidence="1">
    <location>
        <begin position="304"/>
        <end position="318"/>
    </location>
</feature>
<evidence type="ECO:0000256" key="1">
    <source>
        <dbReference type="SAM" id="MobiDB-lite"/>
    </source>
</evidence>
<feature type="region of interest" description="Disordered" evidence="1">
    <location>
        <begin position="304"/>
        <end position="341"/>
    </location>
</feature>
<feature type="compositionally biased region" description="Basic residues" evidence="1">
    <location>
        <begin position="1"/>
        <end position="14"/>
    </location>
</feature>
<feature type="compositionally biased region" description="Low complexity" evidence="1">
    <location>
        <begin position="23"/>
        <end position="40"/>
    </location>
</feature>
<feature type="compositionally biased region" description="Basic and acidic residues" evidence="1">
    <location>
        <begin position="127"/>
        <end position="140"/>
    </location>
</feature>
<evidence type="ECO:0000313" key="2">
    <source>
        <dbReference type="EMBL" id="CEM30835.1"/>
    </source>
</evidence>
<gene>
    <name evidence="2" type="ORF">Cvel_4869</name>
</gene>
<feature type="region of interest" description="Disordered" evidence="1">
    <location>
        <begin position="1"/>
        <end position="191"/>
    </location>
</feature>